<evidence type="ECO:0000313" key="2">
    <source>
        <dbReference type="EMBL" id="ADC88970.1"/>
    </source>
</evidence>
<name>D3SP83_THEAH</name>
<gene>
    <name evidence="2" type="ordered locus">Thal_0335</name>
</gene>
<reference evidence="3" key="1">
    <citation type="journal article" date="2010" name="Stand. Genomic Sci.">
        <title>Complete genome sequence of Thermocrinis albus type strain (HI 11/12T).</title>
        <authorList>
            <person name="Wirth R."/>
            <person name="Sikorski J."/>
            <person name="Brambilla E."/>
            <person name="Misra M."/>
            <person name="Lapidus A."/>
            <person name="Copeland A."/>
            <person name="Nolan M."/>
            <person name="Lucas S."/>
            <person name="Chen F."/>
            <person name="Tice H."/>
            <person name="Cheng J.F."/>
            <person name="Han C."/>
            <person name="Detter J.C."/>
            <person name="Tapia R."/>
            <person name="Bruce D."/>
            <person name="Goodwin L."/>
            <person name="Pitluck S."/>
            <person name="Pati A."/>
            <person name="Anderson I."/>
            <person name="Ivanova N."/>
            <person name="Mavromatis K."/>
            <person name="Mikhailova N."/>
            <person name="Chen A."/>
            <person name="Palaniappan K."/>
            <person name="Bilek Y."/>
            <person name="Hader T."/>
            <person name="Land M."/>
            <person name="Hauser L."/>
            <person name="Chang Y.J."/>
            <person name="Jeffries C.D."/>
            <person name="Tindall B.J."/>
            <person name="Rohde M."/>
            <person name="Goker M."/>
            <person name="Bristow J."/>
            <person name="Eisen J.A."/>
            <person name="Markowitz V."/>
            <person name="Hugenholtz P."/>
            <person name="Kyrpides N.C."/>
            <person name="Klenk H.P."/>
        </authorList>
    </citation>
    <scope>NUCLEOTIDE SEQUENCE [LARGE SCALE GENOMIC DNA]</scope>
    <source>
        <strain evidence="3">DSM 14484 / JCM 11386 / HI 11/12</strain>
    </source>
</reference>
<dbReference type="STRING" id="638303.Thal_0335"/>
<accession>D3SP83</accession>
<proteinExistence type="predicted"/>
<keyword evidence="1" id="KW-0812">Transmembrane</keyword>
<keyword evidence="1" id="KW-0472">Membrane</keyword>
<evidence type="ECO:0000313" key="3">
    <source>
        <dbReference type="Proteomes" id="UP000002043"/>
    </source>
</evidence>
<keyword evidence="1" id="KW-1133">Transmembrane helix</keyword>
<evidence type="ECO:0008006" key="4">
    <source>
        <dbReference type="Google" id="ProtNLM"/>
    </source>
</evidence>
<dbReference type="Proteomes" id="UP000002043">
    <property type="component" value="Chromosome"/>
</dbReference>
<dbReference type="Gene3D" id="2.170.120.30">
    <property type="match status" value="1"/>
</dbReference>
<keyword evidence="3" id="KW-1185">Reference proteome</keyword>
<sequence length="140" mass="15833">MGLRCPRETQKMLKGLLTEDIPLKLIALTVGFSLWFVVNFGTRVPVTVEKPVEILHPQQGFSYHLSVKKVKIKLLLIERLMPEDVVEGVKAYVDVRGLSEGSYTLKVQVETPFKFLAFPESVHPEYVKVKISKAPPEGDR</sequence>
<dbReference type="AlphaFoldDB" id="D3SP83"/>
<evidence type="ECO:0000256" key="1">
    <source>
        <dbReference type="SAM" id="Phobius"/>
    </source>
</evidence>
<dbReference type="EMBL" id="CP001931">
    <property type="protein sequence ID" value="ADC88970.1"/>
    <property type="molecule type" value="Genomic_DNA"/>
</dbReference>
<feature type="transmembrane region" description="Helical" evidence="1">
    <location>
        <begin position="21"/>
        <end position="38"/>
    </location>
</feature>
<dbReference type="HOGENOM" id="CLU_152617_0_0_0"/>
<organism evidence="2 3">
    <name type="scientific">Thermocrinis albus (strain DSM 14484 / JCM 11386 / HI 11/12)</name>
    <dbReference type="NCBI Taxonomy" id="638303"/>
    <lineage>
        <taxon>Bacteria</taxon>
        <taxon>Pseudomonadati</taxon>
        <taxon>Aquificota</taxon>
        <taxon>Aquificia</taxon>
        <taxon>Aquificales</taxon>
        <taxon>Aquificaceae</taxon>
        <taxon>Thermocrinis</taxon>
    </lineage>
</organism>
<dbReference type="KEGG" id="tal:Thal_0335"/>
<protein>
    <recommendedName>
        <fullName evidence="4">YbbR family protein</fullName>
    </recommendedName>
</protein>